<accession>A0A1E1K8L9</accession>
<feature type="compositionally biased region" description="Basic and acidic residues" evidence="1">
    <location>
        <begin position="463"/>
        <end position="473"/>
    </location>
</feature>
<feature type="compositionally biased region" description="Polar residues" evidence="1">
    <location>
        <begin position="447"/>
        <end position="456"/>
    </location>
</feature>
<protein>
    <submittedName>
        <fullName evidence="2">Uncharacterized protein</fullName>
    </submittedName>
</protein>
<feature type="compositionally biased region" description="Basic and acidic residues" evidence="1">
    <location>
        <begin position="108"/>
        <end position="122"/>
    </location>
</feature>
<feature type="compositionally biased region" description="Polar residues" evidence="1">
    <location>
        <begin position="148"/>
        <end position="157"/>
    </location>
</feature>
<reference evidence="3" key="1">
    <citation type="submission" date="2016-03" db="EMBL/GenBank/DDBJ databases">
        <authorList>
            <person name="Guldener U."/>
        </authorList>
    </citation>
    <scope>NUCLEOTIDE SEQUENCE [LARGE SCALE GENOMIC DNA]</scope>
    <source>
        <strain evidence="3">04CH-RAC-A.6.1</strain>
    </source>
</reference>
<feature type="compositionally biased region" description="Low complexity" evidence="1">
    <location>
        <begin position="82"/>
        <end position="94"/>
    </location>
</feature>
<evidence type="ECO:0000313" key="3">
    <source>
        <dbReference type="Proteomes" id="UP000178912"/>
    </source>
</evidence>
<feature type="region of interest" description="Disordered" evidence="1">
    <location>
        <begin position="1"/>
        <end position="53"/>
    </location>
</feature>
<sequence length="918" mass="99122">MPKFPKGFGRRKSHGNELNIAQEASSSEPSFKVFERDDGAGQSFDGGKKFAKSPTLSLRPKISTLDDENMFESVYNRDSGASNTNTISTTDNSSRLSAASTAPSSTDVPRRDEWKSPHDKPFTDIPLPPIPKSASTFSLKNAGRTLSWGRNSHKSQTPPLPTTKEPAFQSVDGDLSGRQRAVTASSYASTATPPRLDDNDLGLSLGGDFSDMFNGIGKVRSAVLDAGTNRAASRSPDAGPSGPANRSLTAGRFNQPSPLNIDKNKNIEPSPYSWSSQNSREGLISGASPIFAPRKTPPPVPQHNTAPRTNNDNTASHSRTQVPGGQMSGLRRSSAVMEPKRQSNLDYGDTVDEDARLLRESVTASRRINDPGNASKIPDSWAFPSDSSFKVDDATIASWGTGSVDATPKARKPAKKLSEDEDNMFDVQITAAANLAQQFNERPPSPKKQTATQNKVMTPAQFERYKHDQERLRNSGGPSKDEEEEEDEPYDDDEDQAEKNKQLAKQRRKQEAHMAVYRQQMMKVTGEALPQARPNVFATQSSPNLANGINGDEGEEEDEEVPLAILQAHGFPNKGKQPMRNMSSNPNFRSGAQSAAGGVVGADSRLPVFARNLPQDPYVGAGLVSLIHRESMAFAGGAGSVNGGAAPRGHPPGGLVGVIATEERSRAMRRGSPNQQGEYGAPQGNGFNSLGMQQPAGGSMYNGTGLMNPMMMTPGDQAQMQMSQQMQQFMHMQMQFMQMMTAGGQGGQGQPPKGHMPSQSMDGSPKPGSAQKMRPGSSNKFSTHQRAMTMLDPNAIPWMQGGGSMYSPSVLGHGGYTPSIAPSERSNVGLPGRYRPVSQAPPQAQDNKARASTMSALGWGNKNIPTIKTVNKTGNISDEDDEEGWEEMAKKRAKKKSLWRTKKDNDYNGLKEMMGYTQ</sequence>
<feature type="compositionally biased region" description="Polar residues" evidence="1">
    <location>
        <begin position="95"/>
        <end position="107"/>
    </location>
</feature>
<feature type="region of interest" description="Disordered" evidence="1">
    <location>
        <begin position="438"/>
        <end position="513"/>
    </location>
</feature>
<feature type="compositionally biased region" description="Acidic residues" evidence="1">
    <location>
        <begin position="481"/>
        <end position="496"/>
    </location>
</feature>
<organism evidence="2 3">
    <name type="scientific">Rhynchosporium agropyri</name>
    <dbReference type="NCBI Taxonomy" id="914238"/>
    <lineage>
        <taxon>Eukaryota</taxon>
        <taxon>Fungi</taxon>
        <taxon>Dikarya</taxon>
        <taxon>Ascomycota</taxon>
        <taxon>Pezizomycotina</taxon>
        <taxon>Leotiomycetes</taxon>
        <taxon>Helotiales</taxon>
        <taxon>Ploettnerulaceae</taxon>
        <taxon>Rhynchosporium</taxon>
    </lineage>
</organism>
<dbReference type="PANTHER" id="PTHR42068">
    <property type="entry name" value="YALI0B18964P"/>
    <property type="match status" value="1"/>
</dbReference>
<feature type="region of interest" description="Disordered" evidence="1">
    <location>
        <begin position="399"/>
        <end position="421"/>
    </location>
</feature>
<gene>
    <name evidence="2" type="ORF">RAG0_04422</name>
</gene>
<feature type="region of interest" description="Disordered" evidence="1">
    <location>
        <begin position="571"/>
        <end position="596"/>
    </location>
</feature>
<evidence type="ECO:0000313" key="2">
    <source>
        <dbReference type="EMBL" id="CZS94419.1"/>
    </source>
</evidence>
<feature type="region of interest" description="Disordered" evidence="1">
    <location>
        <begin position="669"/>
        <end position="703"/>
    </location>
</feature>
<keyword evidence="3" id="KW-1185">Reference proteome</keyword>
<dbReference type="EMBL" id="FJUX01000018">
    <property type="protein sequence ID" value="CZS94419.1"/>
    <property type="molecule type" value="Genomic_DNA"/>
</dbReference>
<proteinExistence type="predicted"/>
<feature type="region of interest" description="Disordered" evidence="1">
    <location>
        <begin position="742"/>
        <end position="780"/>
    </location>
</feature>
<feature type="region of interest" description="Disordered" evidence="1">
    <location>
        <begin position="74"/>
        <end position="200"/>
    </location>
</feature>
<evidence type="ECO:0000256" key="1">
    <source>
        <dbReference type="SAM" id="MobiDB-lite"/>
    </source>
</evidence>
<dbReference type="OrthoDB" id="5396252at2759"/>
<dbReference type="PANTHER" id="PTHR42068:SF1">
    <property type="entry name" value="YALI0B18964P"/>
    <property type="match status" value="1"/>
</dbReference>
<feature type="region of interest" description="Disordered" evidence="1">
    <location>
        <begin position="872"/>
        <end position="918"/>
    </location>
</feature>
<feature type="region of interest" description="Disordered" evidence="1">
    <location>
        <begin position="228"/>
        <end position="347"/>
    </location>
</feature>
<dbReference type="Proteomes" id="UP000178912">
    <property type="component" value="Unassembled WGS sequence"/>
</dbReference>
<feature type="compositionally biased region" description="Polar residues" evidence="1">
    <location>
        <begin position="302"/>
        <end position="323"/>
    </location>
</feature>
<feature type="compositionally biased region" description="Polar residues" evidence="1">
    <location>
        <begin position="244"/>
        <end position="258"/>
    </location>
</feature>
<dbReference type="AlphaFoldDB" id="A0A1E1K8L9"/>
<feature type="compositionally biased region" description="Basic residues" evidence="1">
    <location>
        <begin position="891"/>
        <end position="900"/>
    </location>
</feature>
<feature type="compositionally biased region" description="Acidic residues" evidence="1">
    <location>
        <begin position="877"/>
        <end position="886"/>
    </location>
</feature>
<name>A0A1E1K8L9_9HELO</name>
<feature type="compositionally biased region" description="Low complexity" evidence="1">
    <location>
        <begin position="183"/>
        <end position="192"/>
    </location>
</feature>